<feature type="compositionally biased region" description="Basic and acidic residues" evidence="2">
    <location>
        <begin position="426"/>
        <end position="439"/>
    </location>
</feature>
<dbReference type="GO" id="GO:0031588">
    <property type="term" value="C:nucleotide-activated protein kinase complex"/>
    <property type="evidence" value="ECO:0007669"/>
    <property type="project" value="TreeGrafter"/>
</dbReference>
<dbReference type="RefSeq" id="XP_022585964.1">
    <property type="nucleotide sequence ID" value="XM_022726262.1"/>
</dbReference>
<evidence type="ECO:0000313" key="5">
    <source>
        <dbReference type="Proteomes" id="UP000184188"/>
    </source>
</evidence>
<sequence length="548" mass="56440">MGTYVFRWPHAATEVFVTGTFDDWGKTVKLEKKGDVFEKEVALPAADQEVQYKFVVDGIWTTDSHAYEEDDGHNNINNVLFPKDIKKYTPQAAVMSGVAPGSTTAALAAAVPKESEKNITAAEDGAHTLSSVAPGSTTAELAKNVPLVQNEGLPGTFPETPAKEAETFSVNPLPATNGIGNPIRLTPGESVPAAGNITSNTVQSTVRTDKAAYEQDASAPFAAGAAPLASQTDENGSAFAVPPVSKNMIPESSLPIGGNTENMTDPGVTIQSAAPTSTTAVLAAAVPLESRRQAEGEAPVSEVPAVVKNSMAEAHEPAEAAASHEAVSEKKEVEQELLAKTGGAEGEAPVSEVPAVVKNSMVEAHVPAEAAASYEAVSEKKEVEQELLAKTGGAGGEAPVSAVPAVVQDSIAEAHRSPEAAANQEAVREKTATEEELRSKVSPSEAVGQPAPTATAVATETAPAPTAAGQQAESRQLSPRSTTPVPGGTTTGPTVTSGVASAPTSEVSTAVPGKKQQSTAEAGTGTSSKETKKKHRLSFFQKLKEKFK</sequence>
<dbReference type="Gene3D" id="2.60.40.10">
    <property type="entry name" value="Immunoglobulins"/>
    <property type="match status" value="1"/>
</dbReference>
<dbReference type="SUPFAM" id="SSF81296">
    <property type="entry name" value="E set domains"/>
    <property type="match status" value="1"/>
</dbReference>
<dbReference type="InterPro" id="IPR014756">
    <property type="entry name" value="Ig_E-set"/>
</dbReference>
<evidence type="ECO:0000256" key="1">
    <source>
        <dbReference type="ARBA" id="ARBA00038216"/>
    </source>
</evidence>
<dbReference type="GO" id="GO:0019901">
    <property type="term" value="F:protein kinase binding"/>
    <property type="evidence" value="ECO:0007669"/>
    <property type="project" value="TreeGrafter"/>
</dbReference>
<dbReference type="EMBL" id="KV878336">
    <property type="protein sequence ID" value="OJJ51454.1"/>
    <property type="molecule type" value="Genomic_DNA"/>
</dbReference>
<dbReference type="GO" id="GO:0005634">
    <property type="term" value="C:nucleus"/>
    <property type="evidence" value="ECO:0007669"/>
    <property type="project" value="TreeGrafter"/>
</dbReference>
<reference evidence="5" key="1">
    <citation type="journal article" date="2017" name="Genome Biol.">
        <title>Comparative genomics reveals high biological diversity and specific adaptations in the industrially and medically important fungal genus Aspergillus.</title>
        <authorList>
            <person name="de Vries R.P."/>
            <person name="Riley R."/>
            <person name="Wiebenga A."/>
            <person name="Aguilar-Osorio G."/>
            <person name="Amillis S."/>
            <person name="Uchima C.A."/>
            <person name="Anderluh G."/>
            <person name="Asadollahi M."/>
            <person name="Askin M."/>
            <person name="Barry K."/>
            <person name="Battaglia E."/>
            <person name="Bayram O."/>
            <person name="Benocci T."/>
            <person name="Braus-Stromeyer S.A."/>
            <person name="Caldana C."/>
            <person name="Canovas D."/>
            <person name="Cerqueira G.C."/>
            <person name="Chen F."/>
            <person name="Chen W."/>
            <person name="Choi C."/>
            <person name="Clum A."/>
            <person name="Dos Santos R.A."/>
            <person name="Damasio A.R."/>
            <person name="Diallinas G."/>
            <person name="Emri T."/>
            <person name="Fekete E."/>
            <person name="Flipphi M."/>
            <person name="Freyberg S."/>
            <person name="Gallo A."/>
            <person name="Gournas C."/>
            <person name="Habgood R."/>
            <person name="Hainaut M."/>
            <person name="Harispe M.L."/>
            <person name="Henrissat B."/>
            <person name="Hilden K.S."/>
            <person name="Hope R."/>
            <person name="Hossain A."/>
            <person name="Karabika E."/>
            <person name="Karaffa L."/>
            <person name="Karanyi Z."/>
            <person name="Krasevec N."/>
            <person name="Kuo A."/>
            <person name="Kusch H."/>
            <person name="LaButti K."/>
            <person name="Lagendijk E.L."/>
            <person name="Lapidus A."/>
            <person name="Levasseur A."/>
            <person name="Lindquist E."/>
            <person name="Lipzen A."/>
            <person name="Logrieco A.F."/>
            <person name="MacCabe A."/>
            <person name="Maekelae M.R."/>
            <person name="Malavazi I."/>
            <person name="Melin P."/>
            <person name="Meyer V."/>
            <person name="Mielnichuk N."/>
            <person name="Miskei M."/>
            <person name="Molnar A.P."/>
            <person name="Mule G."/>
            <person name="Ngan C.Y."/>
            <person name="Orejas M."/>
            <person name="Orosz E."/>
            <person name="Ouedraogo J.P."/>
            <person name="Overkamp K.M."/>
            <person name="Park H.-S."/>
            <person name="Perrone G."/>
            <person name="Piumi F."/>
            <person name="Punt P.J."/>
            <person name="Ram A.F."/>
            <person name="Ramon A."/>
            <person name="Rauscher S."/>
            <person name="Record E."/>
            <person name="Riano-Pachon D.M."/>
            <person name="Robert V."/>
            <person name="Roehrig J."/>
            <person name="Ruller R."/>
            <person name="Salamov A."/>
            <person name="Salih N.S."/>
            <person name="Samson R.A."/>
            <person name="Sandor E."/>
            <person name="Sanguinetti M."/>
            <person name="Schuetze T."/>
            <person name="Sepcic K."/>
            <person name="Shelest E."/>
            <person name="Sherlock G."/>
            <person name="Sophianopoulou V."/>
            <person name="Squina F.M."/>
            <person name="Sun H."/>
            <person name="Susca A."/>
            <person name="Todd R.B."/>
            <person name="Tsang A."/>
            <person name="Unkles S.E."/>
            <person name="van de Wiele N."/>
            <person name="van Rossen-Uffink D."/>
            <person name="Oliveira J.V."/>
            <person name="Vesth T.C."/>
            <person name="Visser J."/>
            <person name="Yu J.-H."/>
            <person name="Zhou M."/>
            <person name="Andersen M.R."/>
            <person name="Archer D.B."/>
            <person name="Baker S.E."/>
            <person name="Benoit I."/>
            <person name="Brakhage A.A."/>
            <person name="Braus G.H."/>
            <person name="Fischer R."/>
            <person name="Frisvad J.C."/>
            <person name="Goldman G.H."/>
            <person name="Houbraken J."/>
            <person name="Oakley B."/>
            <person name="Pocsi I."/>
            <person name="Scazzocchio C."/>
            <person name="Seiboth B."/>
            <person name="vanKuyk P.A."/>
            <person name="Wortman J."/>
            <person name="Dyer P.S."/>
            <person name="Grigoriev I.V."/>
        </authorList>
    </citation>
    <scope>NUCLEOTIDE SEQUENCE [LARGE SCALE GENOMIC DNA]</scope>
    <source>
        <strain evidence="5">CBS 506.65</strain>
    </source>
</reference>
<dbReference type="GeneID" id="34612726"/>
<dbReference type="InterPro" id="IPR013783">
    <property type="entry name" value="Ig-like_fold"/>
</dbReference>
<evidence type="ECO:0000313" key="4">
    <source>
        <dbReference type="EMBL" id="OJJ51454.1"/>
    </source>
</evidence>
<dbReference type="Proteomes" id="UP000184188">
    <property type="component" value="Unassembled WGS sequence"/>
</dbReference>
<dbReference type="AlphaFoldDB" id="A0A1L9SWC8"/>
<dbReference type="PANTHER" id="PTHR10343:SF81">
    <property type="entry name" value="CRUCIFORM DNA-RECOGNIZING PROTEIN 1-RELATED"/>
    <property type="match status" value="1"/>
</dbReference>
<accession>A0A1L9SWC8</accession>
<evidence type="ECO:0000256" key="2">
    <source>
        <dbReference type="SAM" id="MobiDB-lite"/>
    </source>
</evidence>
<dbReference type="OrthoDB" id="5873279at2759"/>
<dbReference type="GO" id="GO:0007165">
    <property type="term" value="P:signal transduction"/>
    <property type="evidence" value="ECO:0007669"/>
    <property type="project" value="TreeGrafter"/>
</dbReference>
<dbReference type="CDD" id="cd02859">
    <property type="entry name" value="E_set_AMPKbeta_like_N"/>
    <property type="match status" value="1"/>
</dbReference>
<name>A0A1L9SWC8_9EURO</name>
<dbReference type="InterPro" id="IPR032640">
    <property type="entry name" value="AMPK1_CBM"/>
</dbReference>
<feature type="compositionally biased region" description="Low complexity" evidence="2">
    <location>
        <begin position="446"/>
        <end position="499"/>
    </location>
</feature>
<dbReference type="STRING" id="1073090.A0A1L9SWC8"/>
<gene>
    <name evidence="4" type="ORF">ASPZODRAFT_156333</name>
</gene>
<protein>
    <recommendedName>
        <fullName evidence="3">AMP-activated protein kinase glycogen-binding domain-containing protein</fullName>
    </recommendedName>
</protein>
<dbReference type="GO" id="GO:0005737">
    <property type="term" value="C:cytoplasm"/>
    <property type="evidence" value="ECO:0007669"/>
    <property type="project" value="TreeGrafter"/>
</dbReference>
<dbReference type="Pfam" id="PF16561">
    <property type="entry name" value="AMPK1_CBM"/>
    <property type="match status" value="1"/>
</dbReference>
<feature type="domain" description="AMP-activated protein kinase glycogen-binding" evidence="3">
    <location>
        <begin position="4"/>
        <end position="80"/>
    </location>
</feature>
<feature type="region of interest" description="Disordered" evidence="2">
    <location>
        <begin position="414"/>
        <end position="548"/>
    </location>
</feature>
<keyword evidence="5" id="KW-1185">Reference proteome</keyword>
<organism evidence="4 5">
    <name type="scientific">Penicilliopsis zonata CBS 506.65</name>
    <dbReference type="NCBI Taxonomy" id="1073090"/>
    <lineage>
        <taxon>Eukaryota</taxon>
        <taxon>Fungi</taxon>
        <taxon>Dikarya</taxon>
        <taxon>Ascomycota</taxon>
        <taxon>Pezizomycotina</taxon>
        <taxon>Eurotiomycetes</taxon>
        <taxon>Eurotiomycetidae</taxon>
        <taxon>Eurotiales</taxon>
        <taxon>Aspergillaceae</taxon>
        <taxon>Penicilliopsis</taxon>
    </lineage>
</organism>
<dbReference type="PANTHER" id="PTHR10343">
    <property type="entry name" value="5'-AMP-ACTIVATED PROTEIN KINASE , BETA SUBUNIT"/>
    <property type="match status" value="1"/>
</dbReference>
<dbReference type="VEuPathDB" id="FungiDB:ASPZODRAFT_156333"/>
<dbReference type="InterPro" id="IPR050827">
    <property type="entry name" value="CRP1_MDG1_kinase"/>
</dbReference>
<evidence type="ECO:0000259" key="3">
    <source>
        <dbReference type="Pfam" id="PF16561"/>
    </source>
</evidence>
<feature type="region of interest" description="Disordered" evidence="2">
    <location>
        <begin position="314"/>
        <end position="349"/>
    </location>
</feature>
<comment type="similarity">
    <text evidence="1">Belongs to the CRP1/MDG1 family.</text>
</comment>
<proteinExistence type="inferred from homology"/>